<sequence length="102" mass="10819">MKALLPLLGLLAATGAVAQETVRDGRPFTPALSCAAVKRIVAERGHAVLATSPNAYETVHLESGACREEVTAAPAFEPTLDDPNCFAGWRCRQRDNDGTGVR</sequence>
<comment type="caution">
    <text evidence="2">The sequence shown here is derived from an EMBL/GenBank/DDBJ whole genome shotgun (WGS) entry which is preliminary data.</text>
</comment>
<name>A0ABQ4TG71_METOR</name>
<feature type="chain" id="PRO_5047008939" evidence="1">
    <location>
        <begin position="19"/>
        <end position="102"/>
    </location>
</feature>
<keyword evidence="1" id="KW-0732">Signal</keyword>
<keyword evidence="3" id="KW-1185">Reference proteome</keyword>
<organism evidence="2 3">
    <name type="scientific">Methylobacterium organophilum</name>
    <dbReference type="NCBI Taxonomy" id="410"/>
    <lineage>
        <taxon>Bacteria</taxon>
        <taxon>Pseudomonadati</taxon>
        <taxon>Pseudomonadota</taxon>
        <taxon>Alphaproteobacteria</taxon>
        <taxon>Hyphomicrobiales</taxon>
        <taxon>Methylobacteriaceae</taxon>
        <taxon>Methylobacterium</taxon>
    </lineage>
</organism>
<accession>A0ABQ4TG71</accession>
<feature type="signal peptide" evidence="1">
    <location>
        <begin position="1"/>
        <end position="18"/>
    </location>
</feature>
<reference evidence="2" key="1">
    <citation type="journal article" date="2021" name="Front. Microbiol.">
        <title>Comprehensive Comparative Genomics and Phenotyping of Methylobacterium Species.</title>
        <authorList>
            <person name="Alessa O."/>
            <person name="Ogura Y."/>
            <person name="Fujitani Y."/>
            <person name="Takami H."/>
            <person name="Hayashi T."/>
            <person name="Sahin N."/>
            <person name="Tani A."/>
        </authorList>
    </citation>
    <scope>NUCLEOTIDE SEQUENCE</scope>
    <source>
        <strain evidence="2">NBRC 15689</strain>
    </source>
</reference>
<dbReference type="Proteomes" id="UP001055156">
    <property type="component" value="Unassembled WGS sequence"/>
</dbReference>
<dbReference type="EMBL" id="BPQV01000015">
    <property type="protein sequence ID" value="GJE29357.1"/>
    <property type="molecule type" value="Genomic_DNA"/>
</dbReference>
<proteinExistence type="predicted"/>
<dbReference type="RefSeq" id="WP_238313758.1">
    <property type="nucleotide sequence ID" value="NZ_BPQV01000015.1"/>
</dbReference>
<evidence type="ECO:0000313" key="2">
    <source>
        <dbReference type="EMBL" id="GJE29357.1"/>
    </source>
</evidence>
<evidence type="ECO:0000313" key="3">
    <source>
        <dbReference type="Proteomes" id="UP001055156"/>
    </source>
</evidence>
<gene>
    <name evidence="2" type="ORF">LKMONMHP_4237</name>
</gene>
<evidence type="ECO:0000256" key="1">
    <source>
        <dbReference type="SAM" id="SignalP"/>
    </source>
</evidence>
<protein>
    <submittedName>
        <fullName evidence="2">Uncharacterized protein</fullName>
    </submittedName>
</protein>
<reference evidence="2" key="2">
    <citation type="submission" date="2021-08" db="EMBL/GenBank/DDBJ databases">
        <authorList>
            <person name="Tani A."/>
            <person name="Ola A."/>
            <person name="Ogura Y."/>
            <person name="Katsura K."/>
            <person name="Hayashi T."/>
        </authorList>
    </citation>
    <scope>NUCLEOTIDE SEQUENCE</scope>
    <source>
        <strain evidence="2">NBRC 15689</strain>
    </source>
</reference>